<keyword evidence="2" id="KW-1185">Reference proteome</keyword>
<dbReference type="EnsemblPlants" id="OPUNC10G15910.1">
    <property type="protein sequence ID" value="OPUNC10G15910.1"/>
    <property type="gene ID" value="OPUNC10G15910"/>
</dbReference>
<name>A0A0E0MAD8_ORYPU</name>
<protein>
    <submittedName>
        <fullName evidence="1">Uncharacterized protein</fullName>
    </submittedName>
</protein>
<evidence type="ECO:0000313" key="2">
    <source>
        <dbReference type="Proteomes" id="UP000026962"/>
    </source>
</evidence>
<reference evidence="1" key="2">
    <citation type="submission" date="2018-05" db="EMBL/GenBank/DDBJ databases">
        <title>OpunRS2 (Oryza punctata Reference Sequence Version 2).</title>
        <authorList>
            <person name="Zhang J."/>
            <person name="Kudrna D."/>
            <person name="Lee S."/>
            <person name="Talag J."/>
            <person name="Welchert J."/>
            <person name="Wing R.A."/>
        </authorList>
    </citation>
    <scope>NUCLEOTIDE SEQUENCE [LARGE SCALE GENOMIC DNA]</scope>
</reference>
<accession>A0A0E0MAD8</accession>
<proteinExistence type="predicted"/>
<dbReference type="Proteomes" id="UP000026962">
    <property type="component" value="Chromosome 10"/>
</dbReference>
<dbReference type="AlphaFoldDB" id="A0A0E0MAD8"/>
<evidence type="ECO:0000313" key="1">
    <source>
        <dbReference type="EnsemblPlants" id="OPUNC10G15910.1"/>
    </source>
</evidence>
<organism evidence="1">
    <name type="scientific">Oryza punctata</name>
    <name type="common">Red rice</name>
    <dbReference type="NCBI Taxonomy" id="4537"/>
    <lineage>
        <taxon>Eukaryota</taxon>
        <taxon>Viridiplantae</taxon>
        <taxon>Streptophyta</taxon>
        <taxon>Embryophyta</taxon>
        <taxon>Tracheophyta</taxon>
        <taxon>Spermatophyta</taxon>
        <taxon>Magnoliopsida</taxon>
        <taxon>Liliopsida</taxon>
        <taxon>Poales</taxon>
        <taxon>Poaceae</taxon>
        <taxon>BOP clade</taxon>
        <taxon>Oryzoideae</taxon>
        <taxon>Oryzeae</taxon>
        <taxon>Oryzinae</taxon>
        <taxon>Oryza</taxon>
    </lineage>
</organism>
<reference evidence="1" key="1">
    <citation type="submission" date="2015-04" db="UniProtKB">
        <authorList>
            <consortium name="EnsemblPlants"/>
        </authorList>
    </citation>
    <scope>IDENTIFICATION</scope>
</reference>
<dbReference type="HOGENOM" id="CLU_2562325_0_0_1"/>
<sequence length="82" mass="9024">MTRPSNKPPFPTLLVTLLFNFDMQKEANTSIFARMKNFHIIYTSNGSGTTWSAVTGAGMHNAKKGQATTVAITAITDKIEKY</sequence>
<dbReference type="Gramene" id="OPUNC10G15910.1">
    <property type="protein sequence ID" value="OPUNC10G15910.1"/>
    <property type="gene ID" value="OPUNC10G15910"/>
</dbReference>